<dbReference type="GO" id="GO:0033592">
    <property type="term" value="F:RNA strand annealing activity"/>
    <property type="evidence" value="ECO:0007669"/>
    <property type="project" value="TreeGrafter"/>
</dbReference>
<dbReference type="CDD" id="cd18787">
    <property type="entry name" value="SF2_C_DEAD"/>
    <property type="match status" value="1"/>
</dbReference>
<dbReference type="Proteomes" id="UP000571017">
    <property type="component" value="Unassembled WGS sequence"/>
</dbReference>
<accession>A0A838CNQ1</accession>
<keyword evidence="11" id="KW-1185">Reference proteome</keyword>
<organism evidence="10 11">
    <name type="scientific">Halobacillus locisalis</name>
    <dbReference type="NCBI Taxonomy" id="220753"/>
    <lineage>
        <taxon>Bacteria</taxon>
        <taxon>Bacillati</taxon>
        <taxon>Bacillota</taxon>
        <taxon>Bacilli</taxon>
        <taxon>Bacillales</taxon>
        <taxon>Bacillaceae</taxon>
        <taxon>Halobacillus</taxon>
    </lineage>
</organism>
<feature type="compositionally biased region" description="Basic and acidic residues" evidence="6">
    <location>
        <begin position="422"/>
        <end position="434"/>
    </location>
</feature>
<dbReference type="SMART" id="SM00487">
    <property type="entry name" value="DEXDc"/>
    <property type="match status" value="1"/>
</dbReference>
<dbReference type="InterPro" id="IPR014001">
    <property type="entry name" value="Helicase_ATP-bd"/>
</dbReference>
<dbReference type="PROSITE" id="PS51192">
    <property type="entry name" value="HELICASE_ATP_BIND_1"/>
    <property type="match status" value="1"/>
</dbReference>
<dbReference type="InterPro" id="IPR001650">
    <property type="entry name" value="Helicase_C-like"/>
</dbReference>
<dbReference type="GO" id="GO:0005840">
    <property type="term" value="C:ribosome"/>
    <property type="evidence" value="ECO:0007669"/>
    <property type="project" value="TreeGrafter"/>
</dbReference>
<dbReference type="EMBL" id="JACEFG010000001">
    <property type="protein sequence ID" value="MBA2173574.1"/>
    <property type="molecule type" value="Genomic_DNA"/>
</dbReference>
<feature type="compositionally biased region" description="Basic residues" evidence="6">
    <location>
        <begin position="405"/>
        <end position="421"/>
    </location>
</feature>
<evidence type="ECO:0000256" key="4">
    <source>
        <dbReference type="ARBA" id="ARBA00022840"/>
    </source>
</evidence>
<reference evidence="10 11" key="1">
    <citation type="journal article" date="2004" name="Extremophiles">
        <title>Halobacillus locisalis sp. nov., a halophilic bacterium isolated from a marine solar saltern of the Yellow Sea in Korea.</title>
        <authorList>
            <person name="Yoon J.H."/>
            <person name="Kang K.H."/>
            <person name="Oh T.K."/>
            <person name="Park Y.H."/>
        </authorList>
    </citation>
    <scope>NUCLEOTIDE SEQUENCE [LARGE SCALE GENOMIC DNA]</scope>
    <source>
        <strain evidence="10 11">KCTC 3788</strain>
    </source>
</reference>
<dbReference type="PANTHER" id="PTHR47963">
    <property type="entry name" value="DEAD-BOX ATP-DEPENDENT RNA HELICASE 47, MITOCHONDRIAL"/>
    <property type="match status" value="1"/>
</dbReference>
<dbReference type="Pfam" id="PF00271">
    <property type="entry name" value="Helicase_C"/>
    <property type="match status" value="1"/>
</dbReference>
<keyword evidence="4" id="KW-0067">ATP-binding</keyword>
<sequence length="441" mass="50211">MSQHTFEQYAISPAVSKIVEGLGFKQPTPIQQQVLPAALRGESLIGQSHTGSGKTHAYLLSLLSQLDENIEDVQFVVTAPTRELAIQIHEEVKKAIQIAGKDQVWLSKLLIGGTDKQKMVDKLSSTPPHIVVGTPGRILDMVKEEAIDLYKAKAFVLDEADLMLDLGFIEDVDQILVRMDQEVQMLVFSATIPERLQPFLKKYLTNPTHIQIEDEKPSPESMEHRLVPLRHKDPADIIMDITKVIQPYLAIIFTNGKEHADQLADDLLSRGLKVGILHGGLSPRERKRMLKELQSLRYQYIVATDLASRGIDIQGVSHVINAQMPKEEEFYIHRVGRTARAGMQGTAINLYKDSDLPLIQKLEKKGLSFNFFEVKNGEWREVKSYNERQVRERPQSDLEKQARSMVRKPKKVKPGYKKKMKQQAEKNLKGLKRDQYRKKKK</sequence>
<evidence type="ECO:0000256" key="5">
    <source>
        <dbReference type="PROSITE-ProRule" id="PRU00552"/>
    </source>
</evidence>
<feature type="compositionally biased region" description="Basic and acidic residues" evidence="6">
    <location>
        <begin position="390"/>
        <end position="402"/>
    </location>
</feature>
<feature type="domain" description="Helicase ATP-binding" evidence="7">
    <location>
        <begin position="35"/>
        <end position="210"/>
    </location>
</feature>
<dbReference type="SMART" id="SM00490">
    <property type="entry name" value="HELICc"/>
    <property type="match status" value="1"/>
</dbReference>
<dbReference type="InterPro" id="IPR044742">
    <property type="entry name" value="DEAD/DEAH_RhlB"/>
</dbReference>
<evidence type="ECO:0000259" key="9">
    <source>
        <dbReference type="PROSITE" id="PS51195"/>
    </source>
</evidence>
<dbReference type="PROSITE" id="PS51194">
    <property type="entry name" value="HELICASE_CTER"/>
    <property type="match status" value="1"/>
</dbReference>
<dbReference type="Pfam" id="PF00270">
    <property type="entry name" value="DEAD"/>
    <property type="match status" value="1"/>
</dbReference>
<dbReference type="Gene3D" id="3.40.50.300">
    <property type="entry name" value="P-loop containing nucleotide triphosphate hydrolases"/>
    <property type="match status" value="2"/>
</dbReference>
<feature type="region of interest" description="Disordered" evidence="6">
    <location>
        <begin position="390"/>
        <end position="441"/>
    </location>
</feature>
<gene>
    <name evidence="10" type="ORF">H0266_01535</name>
</gene>
<dbReference type="InterPro" id="IPR014014">
    <property type="entry name" value="RNA_helicase_DEAD_Q_motif"/>
</dbReference>
<dbReference type="InterPro" id="IPR027417">
    <property type="entry name" value="P-loop_NTPase"/>
</dbReference>
<dbReference type="GO" id="GO:0009409">
    <property type="term" value="P:response to cold"/>
    <property type="evidence" value="ECO:0007669"/>
    <property type="project" value="TreeGrafter"/>
</dbReference>
<dbReference type="PANTHER" id="PTHR47963:SF1">
    <property type="entry name" value="DEAD-BOX ATP-DEPENDENT RNA HELICASE CSHB"/>
    <property type="match status" value="1"/>
</dbReference>
<proteinExistence type="predicted"/>
<dbReference type="RefSeq" id="WP_181470627.1">
    <property type="nucleotide sequence ID" value="NZ_JACEFG010000001.1"/>
</dbReference>
<dbReference type="GO" id="GO:0016787">
    <property type="term" value="F:hydrolase activity"/>
    <property type="evidence" value="ECO:0007669"/>
    <property type="project" value="UniProtKB-KW"/>
</dbReference>
<dbReference type="InterPro" id="IPR050547">
    <property type="entry name" value="DEAD_box_RNA_helicases"/>
</dbReference>
<dbReference type="GO" id="GO:0005524">
    <property type="term" value="F:ATP binding"/>
    <property type="evidence" value="ECO:0007669"/>
    <property type="project" value="UniProtKB-KW"/>
</dbReference>
<dbReference type="AlphaFoldDB" id="A0A838CNQ1"/>
<keyword evidence="2" id="KW-0378">Hydrolase</keyword>
<feature type="short sequence motif" description="Q motif" evidence="5">
    <location>
        <begin position="4"/>
        <end position="32"/>
    </location>
</feature>
<evidence type="ECO:0000256" key="3">
    <source>
        <dbReference type="ARBA" id="ARBA00022806"/>
    </source>
</evidence>
<evidence type="ECO:0000313" key="10">
    <source>
        <dbReference type="EMBL" id="MBA2173574.1"/>
    </source>
</evidence>
<dbReference type="SUPFAM" id="SSF52540">
    <property type="entry name" value="P-loop containing nucleoside triphosphate hydrolases"/>
    <property type="match status" value="1"/>
</dbReference>
<dbReference type="GO" id="GO:0005829">
    <property type="term" value="C:cytosol"/>
    <property type="evidence" value="ECO:0007669"/>
    <property type="project" value="TreeGrafter"/>
</dbReference>
<name>A0A838CNQ1_9BACI</name>
<evidence type="ECO:0000313" key="11">
    <source>
        <dbReference type="Proteomes" id="UP000571017"/>
    </source>
</evidence>
<feature type="domain" description="DEAD-box RNA helicase Q" evidence="9">
    <location>
        <begin position="4"/>
        <end position="32"/>
    </location>
</feature>
<comment type="caution">
    <text evidence="10">The sequence shown here is derived from an EMBL/GenBank/DDBJ whole genome shotgun (WGS) entry which is preliminary data.</text>
</comment>
<feature type="domain" description="Helicase C-terminal" evidence="8">
    <location>
        <begin position="240"/>
        <end position="383"/>
    </location>
</feature>
<keyword evidence="1" id="KW-0547">Nucleotide-binding</keyword>
<evidence type="ECO:0000256" key="2">
    <source>
        <dbReference type="ARBA" id="ARBA00022801"/>
    </source>
</evidence>
<keyword evidence="3 10" id="KW-0347">Helicase</keyword>
<evidence type="ECO:0000259" key="8">
    <source>
        <dbReference type="PROSITE" id="PS51194"/>
    </source>
</evidence>
<protein>
    <submittedName>
        <fullName evidence="10">DEAD/DEAH box helicase</fullName>
    </submittedName>
</protein>
<evidence type="ECO:0000259" key="7">
    <source>
        <dbReference type="PROSITE" id="PS51192"/>
    </source>
</evidence>
<dbReference type="CDD" id="cd00268">
    <property type="entry name" value="DEADc"/>
    <property type="match status" value="1"/>
</dbReference>
<dbReference type="GO" id="GO:0003724">
    <property type="term" value="F:RNA helicase activity"/>
    <property type="evidence" value="ECO:0007669"/>
    <property type="project" value="InterPro"/>
</dbReference>
<dbReference type="InterPro" id="IPR011545">
    <property type="entry name" value="DEAD/DEAH_box_helicase_dom"/>
</dbReference>
<evidence type="ECO:0000256" key="6">
    <source>
        <dbReference type="SAM" id="MobiDB-lite"/>
    </source>
</evidence>
<evidence type="ECO:0000256" key="1">
    <source>
        <dbReference type="ARBA" id="ARBA00022741"/>
    </source>
</evidence>
<dbReference type="PROSITE" id="PS51195">
    <property type="entry name" value="Q_MOTIF"/>
    <property type="match status" value="1"/>
</dbReference>